<gene>
    <name evidence="1" type="ORF">UVI_02058630</name>
</gene>
<dbReference type="Proteomes" id="UP000054053">
    <property type="component" value="Unassembled WGS sequence"/>
</dbReference>
<evidence type="ECO:0000313" key="2">
    <source>
        <dbReference type="Proteomes" id="UP000054053"/>
    </source>
</evidence>
<comment type="caution">
    <text evidence="1">The sequence shown here is derived from an EMBL/GenBank/DDBJ whole genome shotgun (WGS) entry which is preliminary data.</text>
</comment>
<protein>
    <submittedName>
        <fullName evidence="1">Uncharacterized protein</fullName>
    </submittedName>
</protein>
<dbReference type="EMBL" id="BBTG02000056">
    <property type="protein sequence ID" value="GAO18645.1"/>
    <property type="molecule type" value="Genomic_DNA"/>
</dbReference>
<evidence type="ECO:0000313" key="1">
    <source>
        <dbReference type="EMBL" id="GAO18645.1"/>
    </source>
</evidence>
<dbReference type="AlphaFoldDB" id="A0A1B5L621"/>
<sequence length="587" mass="66720">MGTRGLKVFRFRGRYYAYYVQYDSYYEGLGATIVMSIPEDPAEYRGTLGQWLESMRAYYADIEFQLEKSANLIQKDVVLDEDVTTDLGLHEFPTSFPVLDSDFGFIENVYIINLDREILTMNYGIHWKLDNIPRADNLWLRAIRESIYDYMPTVSLELCPEEHLASPALPLPKPDKALEYEFRVVSPRTDIRNARHAFLTHVLAQVHIKYGRCSLAQFGTEWSPDSFPFRELAFSLVSIASGKADFWPQEKFSLGRNRRCSPGWFYERTIYGDDDGLLLEFGFPAHLPEETPGVSPESTLYWLEDDVLVSLTLVVDGKAITEAADFGLGRQCQRRRPFYMVVMSLFEIALAEVALQSEDEDDEPFIRVTRPLQLSILQARNTLSSHPRERPELVPGARSYPHTVDLLRRTGSTGSAKRLGELWPGLCAMVDFFEVLGNRRAAAKSSGIFPAEIWERIILFTDYSTWKACSVASPDLRLCCLREYRVDDETAIIGRPYAGNRFLRSGQREQLLSFNVENLDLGGHCLKMMAHQNSRNFSGVRLGDWVPVISGRRKAAMTGVPISFFPAERTIEDGSSSSFGRDGEDAE</sequence>
<organism evidence="1 2">
    <name type="scientific">Ustilaginoidea virens</name>
    <name type="common">Rice false smut fungus</name>
    <name type="synonym">Villosiclava virens</name>
    <dbReference type="NCBI Taxonomy" id="1159556"/>
    <lineage>
        <taxon>Eukaryota</taxon>
        <taxon>Fungi</taxon>
        <taxon>Dikarya</taxon>
        <taxon>Ascomycota</taxon>
        <taxon>Pezizomycotina</taxon>
        <taxon>Sordariomycetes</taxon>
        <taxon>Hypocreomycetidae</taxon>
        <taxon>Hypocreales</taxon>
        <taxon>Clavicipitaceae</taxon>
        <taxon>Ustilaginoidea</taxon>
    </lineage>
</organism>
<proteinExistence type="predicted"/>
<name>A0A1B5L621_USTVR</name>
<accession>A0A1B5L621</accession>
<reference evidence="2" key="1">
    <citation type="journal article" date="2016" name="Genome Announc.">
        <title>Genome sequence of Ustilaginoidea virens IPU010, a rice pathogenic fungus causing false smut.</title>
        <authorList>
            <person name="Kumagai T."/>
            <person name="Ishii T."/>
            <person name="Terai G."/>
            <person name="Umemura M."/>
            <person name="Machida M."/>
            <person name="Asai K."/>
        </authorList>
    </citation>
    <scope>NUCLEOTIDE SEQUENCE [LARGE SCALE GENOMIC DNA]</scope>
    <source>
        <strain evidence="2">IPU010</strain>
    </source>
</reference>